<proteinExistence type="predicted"/>
<evidence type="ECO:0000313" key="2">
    <source>
        <dbReference type="Proteomes" id="UP001196915"/>
    </source>
</evidence>
<name>A0AAP2MNU9_9BURK</name>
<protein>
    <submittedName>
        <fullName evidence="1">Uncharacterized protein</fullName>
    </submittedName>
</protein>
<accession>A0AAP2MNU9</accession>
<gene>
    <name evidence="1" type="ORF">KTE52_10595</name>
</gene>
<evidence type="ECO:0000313" key="1">
    <source>
        <dbReference type="EMBL" id="MBU9356777.1"/>
    </source>
</evidence>
<dbReference type="Proteomes" id="UP001196915">
    <property type="component" value="Unassembled WGS sequence"/>
</dbReference>
<organism evidence="1 2">
    <name type="scientific">Burkholderia multivorans</name>
    <dbReference type="NCBI Taxonomy" id="87883"/>
    <lineage>
        <taxon>Bacteria</taxon>
        <taxon>Pseudomonadati</taxon>
        <taxon>Pseudomonadota</taxon>
        <taxon>Betaproteobacteria</taxon>
        <taxon>Burkholderiales</taxon>
        <taxon>Burkholderiaceae</taxon>
        <taxon>Burkholderia</taxon>
        <taxon>Burkholderia cepacia complex</taxon>
    </lineage>
</organism>
<reference evidence="1" key="1">
    <citation type="submission" date="2021-06" db="EMBL/GenBank/DDBJ databases">
        <title>A collection of bacterial strains from the Burkholderia cepacia Research Laboratory and Repository.</title>
        <authorList>
            <person name="Lipuma J."/>
            <person name="Spilker T."/>
        </authorList>
    </citation>
    <scope>NUCLEOTIDE SEQUENCE</scope>
    <source>
        <strain evidence="1">AU37435</strain>
    </source>
</reference>
<comment type="caution">
    <text evidence="1">The sequence shown here is derived from an EMBL/GenBank/DDBJ whole genome shotgun (WGS) entry which is preliminary data.</text>
</comment>
<dbReference type="RefSeq" id="WP_125902814.1">
    <property type="nucleotide sequence ID" value="NZ_CADFDJ010000009.1"/>
</dbReference>
<dbReference type="AlphaFoldDB" id="A0AAP2MNU9"/>
<sequence length="133" mass="14746">MRNDKDRAAYWIAFILERCQFPNANALAAQFANAKIVEFCECGCNSFALSMTTPDEVPRIATSGHGYGLVFEADFRDHSGSEGLRSLEILLFADNSGHLSYVEIDYCCNGLPIPERLNLESAPYNVFRGATLI</sequence>
<dbReference type="EMBL" id="JAHPMX010000004">
    <property type="protein sequence ID" value="MBU9356777.1"/>
    <property type="molecule type" value="Genomic_DNA"/>
</dbReference>